<dbReference type="EMBL" id="JAOJ01000002">
    <property type="protein sequence ID" value="EUA72017.1"/>
    <property type="molecule type" value="Genomic_DNA"/>
</dbReference>
<evidence type="ECO:0000313" key="7">
    <source>
        <dbReference type="Proteomes" id="UP000023351"/>
    </source>
</evidence>
<dbReference type="SUPFAM" id="SSF53098">
    <property type="entry name" value="Ribonuclease H-like"/>
    <property type="match status" value="1"/>
</dbReference>
<dbReference type="Gene3D" id="3.40.1440.10">
    <property type="entry name" value="GIY-YIG endonuclease"/>
    <property type="match status" value="1"/>
</dbReference>
<evidence type="ECO:0000313" key="6">
    <source>
        <dbReference type="EMBL" id="EUA72017.1"/>
    </source>
</evidence>
<dbReference type="GO" id="GO:0008408">
    <property type="term" value="F:3'-5' exonuclease activity"/>
    <property type="evidence" value="ECO:0007669"/>
    <property type="project" value="TreeGrafter"/>
</dbReference>
<dbReference type="SMART" id="SM00479">
    <property type="entry name" value="EXOIII"/>
    <property type="match status" value="1"/>
</dbReference>
<dbReference type="Pfam" id="PF00929">
    <property type="entry name" value="RNase_T"/>
    <property type="match status" value="1"/>
</dbReference>
<organism evidence="6 7">
    <name type="scientific">Mycobacteroides abscessus subsp. bolletii 1513</name>
    <dbReference type="NCBI Taxonomy" id="1299321"/>
    <lineage>
        <taxon>Bacteria</taxon>
        <taxon>Bacillati</taxon>
        <taxon>Actinomycetota</taxon>
        <taxon>Actinomycetes</taxon>
        <taxon>Mycobacteriales</taxon>
        <taxon>Mycobacteriaceae</taxon>
        <taxon>Mycobacteroides</taxon>
        <taxon>Mycobacteroides abscessus</taxon>
    </lineage>
</organism>
<dbReference type="Gene3D" id="3.30.420.10">
    <property type="entry name" value="Ribonuclease H-like superfamily/Ribonuclease H"/>
    <property type="match status" value="1"/>
</dbReference>
<dbReference type="GO" id="GO:0006289">
    <property type="term" value="P:nucleotide-excision repair"/>
    <property type="evidence" value="ECO:0007669"/>
    <property type="project" value="InterPro"/>
</dbReference>
<gene>
    <name evidence="6" type="ORF">I540_1945</name>
</gene>
<dbReference type="SMART" id="SM00465">
    <property type="entry name" value="GIYc"/>
    <property type="match status" value="1"/>
</dbReference>
<dbReference type="CDD" id="cd10434">
    <property type="entry name" value="GIY-YIG_UvrC_Cho"/>
    <property type="match status" value="1"/>
</dbReference>
<reference evidence="6 7" key="1">
    <citation type="submission" date="2013-12" db="EMBL/GenBank/DDBJ databases">
        <authorList>
            <person name="Zelazny A."/>
            <person name="Olivier K."/>
            <person name="Holland S."/>
            <person name="Lenaerts A."/>
            <person name="Ordway D."/>
            <person name="DeGroote M.A."/>
            <person name="Parker T."/>
            <person name="Sizemore C."/>
            <person name="Tallon L.J."/>
            <person name="Sadzewicz L.K."/>
            <person name="Sengamalay N."/>
            <person name="Fraser C.M."/>
            <person name="Hine E."/>
            <person name="Shefchek K.A."/>
            <person name="Das S.P."/>
            <person name="Tettelin H."/>
        </authorList>
    </citation>
    <scope>NUCLEOTIDE SEQUENCE [LARGE SCALE GENOMIC DNA]</scope>
    <source>
        <strain evidence="6 7">1513</strain>
    </source>
</reference>
<keyword evidence="6" id="KW-0808">Transferase</keyword>
<dbReference type="InterPro" id="IPR012337">
    <property type="entry name" value="RNaseH-like_sf"/>
</dbReference>
<dbReference type="FunFam" id="3.30.420.10:FF:000045">
    <property type="entry name" value="3'-5' exonuclease DinG"/>
    <property type="match status" value="1"/>
</dbReference>
<feature type="compositionally biased region" description="Low complexity" evidence="4">
    <location>
        <begin position="393"/>
        <end position="413"/>
    </location>
</feature>
<dbReference type="CDD" id="cd06127">
    <property type="entry name" value="DEDDh"/>
    <property type="match status" value="1"/>
</dbReference>
<keyword evidence="1" id="KW-0540">Nuclease</keyword>
<evidence type="ECO:0000256" key="3">
    <source>
        <dbReference type="ARBA" id="ARBA00022839"/>
    </source>
</evidence>
<dbReference type="InterPro" id="IPR035901">
    <property type="entry name" value="GIY-YIG_endonuc_sf"/>
</dbReference>
<proteinExistence type="predicted"/>
<dbReference type="InterPro" id="IPR000305">
    <property type="entry name" value="GIY-YIG_endonuc"/>
</dbReference>
<evidence type="ECO:0000256" key="2">
    <source>
        <dbReference type="ARBA" id="ARBA00022801"/>
    </source>
</evidence>
<dbReference type="SUPFAM" id="SSF82771">
    <property type="entry name" value="GIY-YIG endonuclease"/>
    <property type="match status" value="1"/>
</dbReference>
<evidence type="ECO:0000259" key="5">
    <source>
        <dbReference type="PROSITE" id="PS50164"/>
    </source>
</evidence>
<sequence>MTRRDALHASGSSQLTFDEVGTLRDTTFVVVDLETTGGSAENDAITEIGAVKVRGGEVLGELATLVDPQRSLPPQIVRLTGITSAMLVDAPPIAQVLPAFLEFARGAVLVAHNAGFDIGFLKAAARQCGIDWPQPAVLCTVRLARRVLSRDEAPRVSLGALAQLLGASTTPNHRALDDARATVDVLHALIARVGNQGVGTVDELRRYRTQVPSALRGKRHLADGMPYAPGVYLFRGPSGEVLYVGTAVNLRRRVQQYFTGADPRGRMREMVTIATAVGHVICAHPLEAAVRELRLLGAHAPPYNRKSRFPHRWWWVVLTEEPFPDSPSSAPPTGGRRSARFAYAATRQPPHWPSPGSPAYAPAPTASARAANTAPLVTASRIHTTPPRPAPLLPGWTRPPTGTGSPPRSPSWTAHTGNRCRPCATGLPSWVPCGAMKPLRGNAMRPRHSSRCWPASIVCMPSHASKS</sequence>
<dbReference type="InterPro" id="IPR036397">
    <property type="entry name" value="RNaseH_sf"/>
</dbReference>
<dbReference type="PROSITE" id="PS50164">
    <property type="entry name" value="GIY_YIG"/>
    <property type="match status" value="1"/>
</dbReference>
<dbReference type="GO" id="GO:0003887">
    <property type="term" value="F:DNA-directed DNA polymerase activity"/>
    <property type="evidence" value="ECO:0007669"/>
    <property type="project" value="UniProtKB-EC"/>
</dbReference>
<dbReference type="InterPro" id="IPR006054">
    <property type="entry name" value="DnaQ"/>
</dbReference>
<keyword evidence="3 6" id="KW-0269">Exonuclease</keyword>
<dbReference type="GO" id="GO:0006260">
    <property type="term" value="P:DNA replication"/>
    <property type="evidence" value="ECO:0007669"/>
    <property type="project" value="InterPro"/>
</dbReference>
<dbReference type="NCBIfam" id="NF005907">
    <property type="entry name" value="PRK07883.1-5"/>
    <property type="match status" value="1"/>
</dbReference>
<comment type="caution">
    <text evidence="6">The sequence shown here is derived from an EMBL/GenBank/DDBJ whole genome shotgun (WGS) entry which is preliminary data.</text>
</comment>
<keyword evidence="6" id="KW-0548">Nucleotidyltransferase</keyword>
<dbReference type="Proteomes" id="UP000023351">
    <property type="component" value="Unassembled WGS sequence"/>
</dbReference>
<name>X8DTQ9_9MYCO</name>
<dbReference type="AlphaFoldDB" id="X8DTQ9"/>
<dbReference type="GO" id="GO:0003677">
    <property type="term" value="F:DNA binding"/>
    <property type="evidence" value="ECO:0007669"/>
    <property type="project" value="InterPro"/>
</dbReference>
<dbReference type="PANTHER" id="PTHR30231:SF4">
    <property type="entry name" value="PROTEIN NEN2"/>
    <property type="match status" value="1"/>
</dbReference>
<feature type="domain" description="GIY-YIG" evidence="5">
    <location>
        <begin position="227"/>
        <end position="305"/>
    </location>
</feature>
<dbReference type="PATRIC" id="fig|1299321.3.peg.1874"/>
<dbReference type="NCBIfam" id="NF005905">
    <property type="entry name" value="PRK07883.1-3"/>
    <property type="match status" value="1"/>
</dbReference>
<dbReference type="NCBIfam" id="TIGR00573">
    <property type="entry name" value="dnaq"/>
    <property type="match status" value="1"/>
</dbReference>
<dbReference type="PANTHER" id="PTHR30231">
    <property type="entry name" value="DNA POLYMERASE III SUBUNIT EPSILON"/>
    <property type="match status" value="1"/>
</dbReference>
<dbReference type="InterPro" id="IPR047296">
    <property type="entry name" value="GIY-YIG_UvrC_Cho"/>
</dbReference>
<accession>X8DTQ9</accession>
<feature type="region of interest" description="Disordered" evidence="4">
    <location>
        <begin position="381"/>
        <end position="415"/>
    </location>
</feature>
<protein>
    <submittedName>
        <fullName evidence="6">Exonuclease, DNA polymerase III, epsilon subunit family domain protein</fullName>
        <ecNumber evidence="6">2.7.7.7</ecNumber>
    </submittedName>
</protein>
<keyword evidence="2" id="KW-0378">Hydrolase</keyword>
<evidence type="ECO:0000256" key="1">
    <source>
        <dbReference type="ARBA" id="ARBA00022722"/>
    </source>
</evidence>
<dbReference type="GO" id="GO:0005829">
    <property type="term" value="C:cytosol"/>
    <property type="evidence" value="ECO:0007669"/>
    <property type="project" value="TreeGrafter"/>
</dbReference>
<evidence type="ECO:0000256" key="4">
    <source>
        <dbReference type="SAM" id="MobiDB-lite"/>
    </source>
</evidence>
<dbReference type="EC" id="2.7.7.7" evidence="6"/>
<dbReference type="InterPro" id="IPR013520">
    <property type="entry name" value="Ribonucl_H"/>
</dbReference>